<dbReference type="PANTHER" id="PTHR42683">
    <property type="entry name" value="ALDEHYDE REDUCTASE"/>
    <property type="match status" value="1"/>
</dbReference>
<dbReference type="InterPro" id="IPR002328">
    <property type="entry name" value="ADH_Zn_CS"/>
</dbReference>
<evidence type="ECO:0000313" key="8">
    <source>
        <dbReference type="Proteomes" id="UP001156664"/>
    </source>
</evidence>
<evidence type="ECO:0000256" key="3">
    <source>
        <dbReference type="ARBA" id="ARBA00022833"/>
    </source>
</evidence>
<dbReference type="RefSeq" id="WP_284279268.1">
    <property type="nucleotide sequence ID" value="NZ_BSOJ01000001.1"/>
</dbReference>
<accession>A0ABQ5YNG5</accession>
<keyword evidence="3 5" id="KW-0862">Zinc</keyword>
<protein>
    <submittedName>
        <fullName evidence="7">NADP-dependent alcohol dehydrogenase</fullName>
    </submittedName>
</protein>
<evidence type="ECO:0000256" key="4">
    <source>
        <dbReference type="ARBA" id="ARBA00023002"/>
    </source>
</evidence>
<organism evidence="7 8">
    <name type="scientific">Limnobacter litoralis</name>
    <dbReference type="NCBI Taxonomy" id="481366"/>
    <lineage>
        <taxon>Bacteria</taxon>
        <taxon>Pseudomonadati</taxon>
        <taxon>Pseudomonadota</taxon>
        <taxon>Betaproteobacteria</taxon>
        <taxon>Burkholderiales</taxon>
        <taxon>Burkholderiaceae</taxon>
        <taxon>Limnobacter</taxon>
    </lineage>
</organism>
<dbReference type="InterPro" id="IPR020843">
    <property type="entry name" value="ER"/>
</dbReference>
<keyword evidence="4" id="KW-0560">Oxidoreductase</keyword>
<sequence>MTLDVLSYATQSASDDLGPFYVKRRDQRDSDVVIDILYCGVCHSDLHQARNDWGNSKYPMVPGHEIVGRVASVGSAVTRFKAGDMVGVGCMVDSCQHCSACAKSLEQYCENKHTMTYNDVDQHDQMPTYGGYSEKIVVSEKFVLRIPDGLDPKGAAPLLCAGITVWSPLRHWKVGQGTRVAVTGLGGLGHMAIKLAKGLGAEVTLFTRSPGKEADAKRLGADKVVLSTDPAQMKAVRGKIDLIIDTVPYAHDLNPYLPTLALNGTLVLVGYLGPVDPVVNSVPLIMGRRSVAGSVIGGIAETQEMLDFCGKHNIVSDIEMLDIQHINQAYERMLKSDVKYRFVIDMGSLEKDRKSA</sequence>
<evidence type="ECO:0000256" key="5">
    <source>
        <dbReference type="RuleBase" id="RU361277"/>
    </source>
</evidence>
<proteinExistence type="inferred from homology"/>
<evidence type="ECO:0000256" key="1">
    <source>
        <dbReference type="ARBA" id="ARBA00001947"/>
    </source>
</evidence>
<gene>
    <name evidence="7" type="ORF">GCM10007875_00690</name>
</gene>
<dbReference type="Proteomes" id="UP001156664">
    <property type="component" value="Unassembled WGS sequence"/>
</dbReference>
<dbReference type="InterPro" id="IPR036291">
    <property type="entry name" value="NAD(P)-bd_dom_sf"/>
</dbReference>
<dbReference type="SUPFAM" id="SSF50129">
    <property type="entry name" value="GroES-like"/>
    <property type="match status" value="1"/>
</dbReference>
<evidence type="ECO:0000259" key="6">
    <source>
        <dbReference type="SMART" id="SM00829"/>
    </source>
</evidence>
<dbReference type="InterPro" id="IPR013149">
    <property type="entry name" value="ADH-like_C"/>
</dbReference>
<dbReference type="InterPro" id="IPR013154">
    <property type="entry name" value="ADH-like_N"/>
</dbReference>
<comment type="similarity">
    <text evidence="5">Belongs to the zinc-containing alcohol dehydrogenase family.</text>
</comment>
<feature type="domain" description="Enoyl reductase (ER)" evidence="6">
    <location>
        <begin position="12"/>
        <end position="344"/>
    </location>
</feature>
<dbReference type="Gene3D" id="3.40.50.720">
    <property type="entry name" value="NAD(P)-binding Rossmann-like Domain"/>
    <property type="match status" value="1"/>
</dbReference>
<dbReference type="InterPro" id="IPR011032">
    <property type="entry name" value="GroES-like_sf"/>
</dbReference>
<keyword evidence="2 5" id="KW-0479">Metal-binding</keyword>
<dbReference type="EMBL" id="BSOJ01000001">
    <property type="protein sequence ID" value="GLR24982.1"/>
    <property type="molecule type" value="Genomic_DNA"/>
</dbReference>
<dbReference type="SMART" id="SM00829">
    <property type="entry name" value="PKS_ER"/>
    <property type="match status" value="1"/>
</dbReference>
<name>A0ABQ5YNG5_9BURK</name>
<evidence type="ECO:0000313" key="7">
    <source>
        <dbReference type="EMBL" id="GLR24982.1"/>
    </source>
</evidence>
<keyword evidence="8" id="KW-1185">Reference proteome</keyword>
<comment type="caution">
    <text evidence="7">The sequence shown here is derived from an EMBL/GenBank/DDBJ whole genome shotgun (WGS) entry which is preliminary data.</text>
</comment>
<dbReference type="PROSITE" id="PS00059">
    <property type="entry name" value="ADH_ZINC"/>
    <property type="match status" value="1"/>
</dbReference>
<dbReference type="Pfam" id="PF08240">
    <property type="entry name" value="ADH_N"/>
    <property type="match status" value="1"/>
</dbReference>
<reference evidence="8" key="1">
    <citation type="journal article" date="2019" name="Int. J. Syst. Evol. Microbiol.">
        <title>The Global Catalogue of Microorganisms (GCM) 10K type strain sequencing project: providing services to taxonomists for standard genome sequencing and annotation.</title>
        <authorList>
            <consortium name="The Broad Institute Genomics Platform"/>
            <consortium name="The Broad Institute Genome Sequencing Center for Infectious Disease"/>
            <person name="Wu L."/>
            <person name="Ma J."/>
        </authorList>
    </citation>
    <scope>NUCLEOTIDE SEQUENCE [LARGE SCALE GENOMIC DNA]</scope>
    <source>
        <strain evidence="8">NBRC 105857</strain>
    </source>
</reference>
<dbReference type="Pfam" id="PF00107">
    <property type="entry name" value="ADH_zinc_N"/>
    <property type="match status" value="1"/>
</dbReference>
<dbReference type="InterPro" id="IPR047109">
    <property type="entry name" value="CAD-like"/>
</dbReference>
<evidence type="ECO:0000256" key="2">
    <source>
        <dbReference type="ARBA" id="ARBA00022723"/>
    </source>
</evidence>
<dbReference type="Gene3D" id="3.90.180.10">
    <property type="entry name" value="Medium-chain alcohol dehydrogenases, catalytic domain"/>
    <property type="match status" value="1"/>
</dbReference>
<dbReference type="CDD" id="cd05283">
    <property type="entry name" value="CAD1"/>
    <property type="match status" value="1"/>
</dbReference>
<dbReference type="SUPFAM" id="SSF51735">
    <property type="entry name" value="NAD(P)-binding Rossmann-fold domains"/>
    <property type="match status" value="1"/>
</dbReference>
<comment type="cofactor">
    <cofactor evidence="1 5">
        <name>Zn(2+)</name>
        <dbReference type="ChEBI" id="CHEBI:29105"/>
    </cofactor>
</comment>